<gene>
    <name evidence="7" type="ORF">KIN20_034820</name>
</gene>
<organism evidence="7 8">
    <name type="scientific">Parelaphostrongylus tenuis</name>
    <name type="common">Meningeal worm</name>
    <dbReference type="NCBI Taxonomy" id="148309"/>
    <lineage>
        <taxon>Eukaryota</taxon>
        <taxon>Metazoa</taxon>
        <taxon>Ecdysozoa</taxon>
        <taxon>Nematoda</taxon>
        <taxon>Chromadorea</taxon>
        <taxon>Rhabditida</taxon>
        <taxon>Rhabditina</taxon>
        <taxon>Rhabditomorpha</taxon>
        <taxon>Strongyloidea</taxon>
        <taxon>Metastrongylidae</taxon>
        <taxon>Parelaphostrongylus</taxon>
    </lineage>
</organism>
<dbReference type="InterPro" id="IPR045263">
    <property type="entry name" value="GLUT"/>
</dbReference>
<evidence type="ECO:0000256" key="5">
    <source>
        <dbReference type="SAM" id="Phobius"/>
    </source>
</evidence>
<feature type="transmembrane region" description="Helical" evidence="5">
    <location>
        <begin position="315"/>
        <end position="335"/>
    </location>
</feature>
<keyword evidence="3 5" id="KW-1133">Transmembrane helix</keyword>
<reference evidence="7" key="1">
    <citation type="submission" date="2021-06" db="EMBL/GenBank/DDBJ databases">
        <title>Parelaphostrongylus tenuis whole genome reference sequence.</title>
        <authorList>
            <person name="Garwood T.J."/>
            <person name="Larsen P.A."/>
            <person name="Fountain-Jones N.M."/>
            <person name="Garbe J.R."/>
            <person name="Macchietto M.G."/>
            <person name="Kania S.A."/>
            <person name="Gerhold R.W."/>
            <person name="Richards J.E."/>
            <person name="Wolf T.M."/>
        </authorList>
    </citation>
    <scope>NUCLEOTIDE SEQUENCE</scope>
    <source>
        <strain evidence="7">MNPRO001-30</strain>
        <tissue evidence="7">Meninges</tissue>
    </source>
</reference>
<feature type="transmembrane region" description="Helical" evidence="5">
    <location>
        <begin position="341"/>
        <end position="364"/>
    </location>
</feature>
<name>A0AAD5WKC6_PARTN</name>
<evidence type="ECO:0000313" key="7">
    <source>
        <dbReference type="EMBL" id="KAJ1372623.1"/>
    </source>
</evidence>
<feature type="transmembrane region" description="Helical" evidence="5">
    <location>
        <begin position="14"/>
        <end position="34"/>
    </location>
</feature>
<evidence type="ECO:0000256" key="4">
    <source>
        <dbReference type="ARBA" id="ARBA00023136"/>
    </source>
</evidence>
<dbReference type="Proteomes" id="UP001196413">
    <property type="component" value="Unassembled WGS sequence"/>
</dbReference>
<sequence length="379" mass="41459">MSPYICDNWGRKPAYVYSTVVMAAACGMQMIASFTPFPEILIVGRVITAVFSPLSDAALILYLQEISPSSLRGTMSSLFSTGYAAMCLIGMLLGHEDVLGNSLSVLLFVPVISGVISTLIIVLIPETPKFLTISRHDYEGALASLRFYQGEHGELQAQLAKLQLEGKSAEGSTKGGLKPIMTTSHLRRAFTISIAALFGTLPFFPILQNSTHFFTFLKFPNSMAQLSSSFLMVLFTFSCITSTLIIDKLPRRMMLLTAGTSCLIFLSTFVVAAELSFEYIAMTGIFAFVFSYGVGVGPVAWSIPPELVPLQYRSAMFCLCYGVHSLLVVLTNFATVPLLGAVGTVCFLPIYFLVRLHLCTYTLICRKRMVEISSTFCTN</sequence>
<dbReference type="AlphaFoldDB" id="A0AAD5WKC6"/>
<proteinExistence type="predicted"/>
<comment type="subcellular location">
    <subcellularLocation>
        <location evidence="1">Membrane</location>
        <topology evidence="1">Multi-pass membrane protein</topology>
    </subcellularLocation>
</comment>
<dbReference type="PANTHER" id="PTHR23503:SF49">
    <property type="entry name" value="MAJOR FACILITATOR SUPERFAMILY (MFS) PROFILE DOMAIN-CONTAINING PROTEIN"/>
    <property type="match status" value="1"/>
</dbReference>
<dbReference type="PANTHER" id="PTHR23503">
    <property type="entry name" value="SOLUTE CARRIER FAMILY 2"/>
    <property type="match status" value="1"/>
</dbReference>
<feature type="transmembrane region" description="Helical" evidence="5">
    <location>
        <begin position="227"/>
        <end position="246"/>
    </location>
</feature>
<dbReference type="InterPro" id="IPR036259">
    <property type="entry name" value="MFS_trans_sf"/>
</dbReference>
<dbReference type="PROSITE" id="PS50850">
    <property type="entry name" value="MFS"/>
    <property type="match status" value="1"/>
</dbReference>
<protein>
    <recommendedName>
        <fullName evidence="6">Major facilitator superfamily (MFS) profile domain-containing protein</fullName>
    </recommendedName>
</protein>
<feature type="transmembrane region" description="Helical" evidence="5">
    <location>
        <begin position="189"/>
        <end position="207"/>
    </location>
</feature>
<feature type="transmembrane region" description="Helical" evidence="5">
    <location>
        <begin position="40"/>
        <end position="63"/>
    </location>
</feature>
<dbReference type="EMBL" id="JAHQIW010007164">
    <property type="protein sequence ID" value="KAJ1372623.1"/>
    <property type="molecule type" value="Genomic_DNA"/>
</dbReference>
<dbReference type="InterPro" id="IPR005828">
    <property type="entry name" value="MFS_sugar_transport-like"/>
</dbReference>
<evidence type="ECO:0000313" key="8">
    <source>
        <dbReference type="Proteomes" id="UP001196413"/>
    </source>
</evidence>
<feature type="transmembrane region" description="Helical" evidence="5">
    <location>
        <begin position="253"/>
        <end position="273"/>
    </location>
</feature>
<dbReference type="Gene3D" id="1.20.1250.20">
    <property type="entry name" value="MFS general substrate transporter like domains"/>
    <property type="match status" value="1"/>
</dbReference>
<dbReference type="GO" id="GO:0015149">
    <property type="term" value="F:hexose transmembrane transporter activity"/>
    <property type="evidence" value="ECO:0007669"/>
    <property type="project" value="TreeGrafter"/>
</dbReference>
<dbReference type="GO" id="GO:0016020">
    <property type="term" value="C:membrane"/>
    <property type="evidence" value="ECO:0007669"/>
    <property type="project" value="UniProtKB-SubCell"/>
</dbReference>
<accession>A0AAD5WKC6</accession>
<evidence type="ECO:0000256" key="2">
    <source>
        <dbReference type="ARBA" id="ARBA00022692"/>
    </source>
</evidence>
<comment type="caution">
    <text evidence="7">The sequence shown here is derived from an EMBL/GenBank/DDBJ whole genome shotgun (WGS) entry which is preliminary data.</text>
</comment>
<feature type="transmembrane region" description="Helical" evidence="5">
    <location>
        <begin position="105"/>
        <end position="125"/>
    </location>
</feature>
<feature type="transmembrane region" description="Helical" evidence="5">
    <location>
        <begin position="279"/>
        <end position="303"/>
    </location>
</feature>
<keyword evidence="2 5" id="KW-0812">Transmembrane</keyword>
<feature type="domain" description="Major facilitator superfamily (MFS) profile" evidence="6">
    <location>
        <begin position="1"/>
        <end position="368"/>
    </location>
</feature>
<evidence type="ECO:0000256" key="1">
    <source>
        <dbReference type="ARBA" id="ARBA00004141"/>
    </source>
</evidence>
<keyword evidence="8" id="KW-1185">Reference proteome</keyword>
<evidence type="ECO:0000256" key="3">
    <source>
        <dbReference type="ARBA" id="ARBA00022989"/>
    </source>
</evidence>
<dbReference type="InterPro" id="IPR020846">
    <property type="entry name" value="MFS_dom"/>
</dbReference>
<keyword evidence="4 5" id="KW-0472">Membrane</keyword>
<dbReference type="SUPFAM" id="SSF103473">
    <property type="entry name" value="MFS general substrate transporter"/>
    <property type="match status" value="1"/>
</dbReference>
<dbReference type="Pfam" id="PF00083">
    <property type="entry name" value="Sugar_tr"/>
    <property type="match status" value="1"/>
</dbReference>
<feature type="transmembrane region" description="Helical" evidence="5">
    <location>
        <begin position="75"/>
        <end position="93"/>
    </location>
</feature>
<evidence type="ECO:0000259" key="6">
    <source>
        <dbReference type="PROSITE" id="PS50850"/>
    </source>
</evidence>